<keyword evidence="5" id="KW-0224">Dipeptidase</keyword>
<dbReference type="Proteomes" id="UP001163821">
    <property type="component" value="Unassembled WGS sequence"/>
</dbReference>
<keyword evidence="6" id="KW-1185">Reference proteome</keyword>
<evidence type="ECO:0000313" key="5">
    <source>
        <dbReference type="EMBL" id="MCW0482453.1"/>
    </source>
</evidence>
<dbReference type="EC" id="3.4.13.-" evidence="5"/>
<dbReference type="EMBL" id="JAPAAF010000007">
    <property type="protein sequence ID" value="MCW0482453.1"/>
    <property type="molecule type" value="Genomic_DNA"/>
</dbReference>
<dbReference type="PANTHER" id="PTHR43270">
    <property type="entry name" value="BETA-ALA-HIS DIPEPTIDASE"/>
    <property type="match status" value="1"/>
</dbReference>
<dbReference type="NCBIfam" id="NF006053">
    <property type="entry name" value="PRK08201.1"/>
    <property type="match status" value="1"/>
</dbReference>
<sequence>MNYIEKYIEENKDRFLEELFGLIRIPSISSVSAHKPDMYKAAEYWKELLLKAGADKAEIFETDGNPVTYGEKMIDPAKPTVLVYSHMDVMPVEPLELWKSAPFEPEIRDGKIWARGADDDKGQGMMHAKAFEMMVNTHTLPCNVKFMIEGEEEIGSPNLGKWCEQHKEMLKADVILVSDTTMIRPDLPTITTGLRGLAYWQVEVTGPNRDLHSGLFGGAVANPINVLSKMIAGMIDDNGRITIPGFYDDVLEASAEERALLAEAPFDPETYKKAIDVEELAGEEGFSTTERTGIRPSFDVCGIWGGYTGEGAKTVLPSKAFAKISTRLVPNQNHEKIAVLFKEHFESIAPKSVKVEVKSLHGGQAYVCPIDLPAYQAAEKAYVDVFGRRPVPFRSGGSIPIISTFEQILGIKSILMGFGLESDAIHSPNENFPLEQFYKGIQTIPLFYKYFAEMSEV</sequence>
<keyword evidence="2" id="KW-0479">Metal-binding</keyword>
<dbReference type="GO" id="GO:0006508">
    <property type="term" value="P:proteolysis"/>
    <property type="evidence" value="ECO:0007669"/>
    <property type="project" value="UniProtKB-KW"/>
</dbReference>
<dbReference type="Pfam" id="PF01546">
    <property type="entry name" value="Peptidase_M20"/>
    <property type="match status" value="1"/>
</dbReference>
<dbReference type="CDD" id="cd05680">
    <property type="entry name" value="M20_dipept_like"/>
    <property type="match status" value="1"/>
</dbReference>
<dbReference type="PANTHER" id="PTHR43270:SF12">
    <property type="entry name" value="SUCCINYL-DIAMINOPIMELATE DESUCCINYLASE"/>
    <property type="match status" value="1"/>
</dbReference>
<proteinExistence type="predicted"/>
<evidence type="ECO:0000259" key="4">
    <source>
        <dbReference type="Pfam" id="PF07687"/>
    </source>
</evidence>
<evidence type="ECO:0000256" key="2">
    <source>
        <dbReference type="ARBA" id="ARBA00022723"/>
    </source>
</evidence>
<accession>A0AA41YAH5</accession>
<dbReference type="SUPFAM" id="SSF53187">
    <property type="entry name" value="Zn-dependent exopeptidases"/>
    <property type="match status" value="1"/>
</dbReference>
<dbReference type="Pfam" id="PF07687">
    <property type="entry name" value="M20_dimer"/>
    <property type="match status" value="1"/>
</dbReference>
<reference evidence="5" key="1">
    <citation type="submission" date="2022-10" db="EMBL/GenBank/DDBJ databases">
        <title>Gaoshiqiia sediminis gen. nov., sp. nov., isolated from coastal sediment.</title>
        <authorList>
            <person name="Yu W.X."/>
            <person name="Mu D.S."/>
            <person name="Du J.Z."/>
            <person name="Liang Y.Q."/>
        </authorList>
    </citation>
    <scope>NUCLEOTIDE SEQUENCE</scope>
    <source>
        <strain evidence="5">A06</strain>
    </source>
</reference>
<dbReference type="NCBIfam" id="NF005914">
    <property type="entry name" value="PRK07907.1"/>
    <property type="match status" value="1"/>
</dbReference>
<comment type="caution">
    <text evidence="5">The sequence shown here is derived from an EMBL/GenBank/DDBJ whole genome shotgun (WGS) entry which is preliminary data.</text>
</comment>
<dbReference type="GO" id="GO:0046872">
    <property type="term" value="F:metal ion binding"/>
    <property type="evidence" value="ECO:0007669"/>
    <property type="project" value="UniProtKB-KW"/>
</dbReference>
<dbReference type="FunFam" id="3.30.70.360:FF:000016">
    <property type="entry name" value="Peptidase family M20/M25/M40"/>
    <property type="match status" value="1"/>
</dbReference>
<dbReference type="NCBIfam" id="NF006579">
    <property type="entry name" value="PRK09104.1"/>
    <property type="match status" value="1"/>
</dbReference>
<dbReference type="AlphaFoldDB" id="A0AA41YAH5"/>
<dbReference type="Gene3D" id="3.40.630.10">
    <property type="entry name" value="Zn peptidases"/>
    <property type="match status" value="1"/>
</dbReference>
<gene>
    <name evidence="5" type="ORF">N2K84_06905</name>
</gene>
<dbReference type="InterPro" id="IPR011650">
    <property type="entry name" value="Peptidase_M20_dimer"/>
</dbReference>
<organism evidence="5 6">
    <name type="scientific">Gaoshiqia sediminis</name>
    <dbReference type="NCBI Taxonomy" id="2986998"/>
    <lineage>
        <taxon>Bacteria</taxon>
        <taxon>Pseudomonadati</taxon>
        <taxon>Bacteroidota</taxon>
        <taxon>Bacteroidia</taxon>
        <taxon>Marinilabiliales</taxon>
        <taxon>Prolixibacteraceae</taxon>
        <taxon>Gaoshiqia</taxon>
    </lineage>
</organism>
<evidence type="ECO:0000256" key="3">
    <source>
        <dbReference type="ARBA" id="ARBA00022801"/>
    </source>
</evidence>
<evidence type="ECO:0000256" key="1">
    <source>
        <dbReference type="ARBA" id="ARBA00022670"/>
    </source>
</evidence>
<keyword evidence="3 5" id="KW-0378">Hydrolase</keyword>
<name>A0AA41YAH5_9BACT</name>
<dbReference type="InterPro" id="IPR051458">
    <property type="entry name" value="Cyt/Met_Dipeptidase"/>
</dbReference>
<dbReference type="InterPro" id="IPR002933">
    <property type="entry name" value="Peptidase_M20"/>
</dbReference>
<dbReference type="RefSeq" id="WP_282591057.1">
    <property type="nucleotide sequence ID" value="NZ_JAPAAF010000007.1"/>
</dbReference>
<feature type="domain" description="Peptidase M20 dimerisation" evidence="4">
    <location>
        <begin position="192"/>
        <end position="351"/>
    </location>
</feature>
<dbReference type="Gene3D" id="3.30.70.360">
    <property type="match status" value="1"/>
</dbReference>
<protein>
    <submittedName>
        <fullName evidence="5">Dipeptidase</fullName>
        <ecNumber evidence="5">3.4.13.-</ecNumber>
    </submittedName>
</protein>
<keyword evidence="1" id="KW-0645">Protease</keyword>
<dbReference type="GO" id="GO:0016805">
    <property type="term" value="F:dipeptidase activity"/>
    <property type="evidence" value="ECO:0007669"/>
    <property type="project" value="UniProtKB-KW"/>
</dbReference>
<evidence type="ECO:0000313" key="6">
    <source>
        <dbReference type="Proteomes" id="UP001163821"/>
    </source>
</evidence>